<dbReference type="InterPro" id="IPR002549">
    <property type="entry name" value="AI-2E-like"/>
</dbReference>
<dbReference type="GO" id="GO:0055085">
    <property type="term" value="P:transmembrane transport"/>
    <property type="evidence" value="ECO:0007669"/>
    <property type="project" value="TreeGrafter"/>
</dbReference>
<dbReference type="PANTHER" id="PTHR21716">
    <property type="entry name" value="TRANSMEMBRANE PROTEIN"/>
    <property type="match status" value="1"/>
</dbReference>
<dbReference type="PANTHER" id="PTHR21716:SF53">
    <property type="entry name" value="PERMEASE PERM-RELATED"/>
    <property type="match status" value="1"/>
</dbReference>
<feature type="transmembrane region" description="Helical" evidence="8">
    <location>
        <begin position="236"/>
        <end position="257"/>
    </location>
</feature>
<dbReference type="Pfam" id="PF01594">
    <property type="entry name" value="AI-2E_transport"/>
    <property type="match status" value="1"/>
</dbReference>
<sequence>MEDGNDSNHLPRWYVKAIWYAIFAVTLSIAAWYVALQLTDLMVTVAICFFLAFCIEPIVNKLAARGWKRGLATLFVYVVGLGAIAAFFAVFGLVFFQQVVDLIAEIPNLYDAIRSFFDESFSITLPEPSVLMDQYLNDALSLLANGVIGVINTFLGVVFGALTVLLVTFYLVVDGPRFRTVVCSLFSQRRQREILAVWEVAIEKTSSYMISRSVLALVCGTATTIFLLVAQVPNGLALGVFTGLVSAFIPTIGTYIGGILPITVAFGASPIQGFATLIFIVAYQQVENLTIEPRISAKAMELNTAVSFLSVLAGAAVLGPVGAFLALPFAATLKAFVGTYLRRTEVVASKLTDGGN</sequence>
<evidence type="ECO:0000256" key="2">
    <source>
        <dbReference type="ARBA" id="ARBA00009773"/>
    </source>
</evidence>
<comment type="subcellular location">
    <subcellularLocation>
        <location evidence="1">Cell membrane</location>
        <topology evidence="1">Multi-pass membrane protein</topology>
    </subcellularLocation>
</comment>
<proteinExistence type="inferred from homology"/>
<dbReference type="GO" id="GO:0005886">
    <property type="term" value="C:plasma membrane"/>
    <property type="evidence" value="ECO:0007669"/>
    <property type="project" value="UniProtKB-SubCell"/>
</dbReference>
<evidence type="ECO:0000256" key="8">
    <source>
        <dbReference type="SAM" id="Phobius"/>
    </source>
</evidence>
<dbReference type="EMBL" id="CAFBPA010000077">
    <property type="protein sequence ID" value="CAB5003508.1"/>
    <property type="molecule type" value="Genomic_DNA"/>
</dbReference>
<evidence type="ECO:0000313" key="9">
    <source>
        <dbReference type="EMBL" id="CAB5003508.1"/>
    </source>
</evidence>
<protein>
    <submittedName>
        <fullName evidence="9">Unannotated protein</fullName>
    </submittedName>
</protein>
<evidence type="ECO:0000256" key="6">
    <source>
        <dbReference type="ARBA" id="ARBA00022989"/>
    </source>
</evidence>
<evidence type="ECO:0000256" key="7">
    <source>
        <dbReference type="ARBA" id="ARBA00023136"/>
    </source>
</evidence>
<keyword evidence="4" id="KW-1003">Cell membrane</keyword>
<feature type="transmembrane region" description="Helical" evidence="8">
    <location>
        <begin position="71"/>
        <end position="96"/>
    </location>
</feature>
<dbReference type="AlphaFoldDB" id="A0A6J7PEJ6"/>
<comment type="similarity">
    <text evidence="2">Belongs to the autoinducer-2 exporter (AI-2E) (TC 2.A.86) family.</text>
</comment>
<keyword evidence="3" id="KW-0813">Transport</keyword>
<evidence type="ECO:0000256" key="4">
    <source>
        <dbReference type="ARBA" id="ARBA00022475"/>
    </source>
</evidence>
<feature type="transmembrane region" description="Helical" evidence="8">
    <location>
        <begin position="142"/>
        <end position="172"/>
    </location>
</feature>
<gene>
    <name evidence="9" type="ORF">UFOPK4043_00652</name>
</gene>
<feature type="transmembrane region" description="Helical" evidence="8">
    <location>
        <begin position="17"/>
        <end position="35"/>
    </location>
</feature>
<feature type="transmembrane region" description="Helical" evidence="8">
    <location>
        <begin position="214"/>
        <end position="230"/>
    </location>
</feature>
<name>A0A6J7PEJ6_9ZZZZ</name>
<evidence type="ECO:0000256" key="1">
    <source>
        <dbReference type="ARBA" id="ARBA00004651"/>
    </source>
</evidence>
<feature type="transmembrane region" description="Helical" evidence="8">
    <location>
        <begin position="306"/>
        <end position="333"/>
    </location>
</feature>
<keyword evidence="6 8" id="KW-1133">Transmembrane helix</keyword>
<reference evidence="9" key="1">
    <citation type="submission" date="2020-05" db="EMBL/GenBank/DDBJ databases">
        <authorList>
            <person name="Chiriac C."/>
            <person name="Salcher M."/>
            <person name="Ghai R."/>
            <person name="Kavagutti S V."/>
        </authorList>
    </citation>
    <scope>NUCLEOTIDE SEQUENCE</scope>
</reference>
<feature type="transmembrane region" description="Helical" evidence="8">
    <location>
        <begin position="41"/>
        <end position="59"/>
    </location>
</feature>
<feature type="transmembrane region" description="Helical" evidence="8">
    <location>
        <begin position="264"/>
        <end position="286"/>
    </location>
</feature>
<organism evidence="9">
    <name type="scientific">freshwater metagenome</name>
    <dbReference type="NCBI Taxonomy" id="449393"/>
    <lineage>
        <taxon>unclassified sequences</taxon>
        <taxon>metagenomes</taxon>
        <taxon>ecological metagenomes</taxon>
    </lineage>
</organism>
<accession>A0A6J7PEJ6</accession>
<evidence type="ECO:0000256" key="3">
    <source>
        <dbReference type="ARBA" id="ARBA00022448"/>
    </source>
</evidence>
<keyword evidence="7 8" id="KW-0472">Membrane</keyword>
<keyword evidence="5 8" id="KW-0812">Transmembrane</keyword>
<evidence type="ECO:0000256" key="5">
    <source>
        <dbReference type="ARBA" id="ARBA00022692"/>
    </source>
</evidence>